<name>X1S3W2_9ZZZZ</name>
<organism evidence="10">
    <name type="scientific">marine sediment metagenome</name>
    <dbReference type="NCBI Taxonomy" id="412755"/>
    <lineage>
        <taxon>unclassified sequences</taxon>
        <taxon>metagenomes</taxon>
        <taxon>ecological metagenomes</taxon>
    </lineage>
</organism>
<sequence>MISEKKLEYILKKLREIKHVRIIRIATRTLTYLPQRITPELIKMILKYQKEEYPIYIGMQFNHPREITEESKKACKLLSSAGFILYNQSVLLKGVNDNVKILEELFKKLLSIKVRPYYLYHCMPVLGTKHLRTTVKKGVELMQQLQGRISGLAIPQYIIASKDGGKIPVPYRDVKFLDGKVKAVNYEGKEITYCE</sequence>
<keyword evidence="3" id="KW-0949">S-adenosyl-L-methionine</keyword>
<dbReference type="PANTHER" id="PTHR30538">
    <property type="entry name" value="LYSINE 2,3-AMINOMUTASE-RELATED"/>
    <property type="match status" value="1"/>
</dbReference>
<dbReference type="PANTHER" id="PTHR30538:SF1">
    <property type="entry name" value="L-LYSINE 2,3-AMINOMUTASE"/>
    <property type="match status" value="1"/>
</dbReference>
<evidence type="ECO:0000256" key="4">
    <source>
        <dbReference type="ARBA" id="ARBA00022723"/>
    </source>
</evidence>
<keyword evidence="6" id="KW-0408">Iron</keyword>
<protein>
    <recommendedName>
        <fullName evidence="9">Radical SAM core domain-containing protein</fullName>
    </recommendedName>
</protein>
<evidence type="ECO:0000256" key="8">
    <source>
        <dbReference type="ARBA" id="ARBA00023235"/>
    </source>
</evidence>
<keyword evidence="8" id="KW-0413">Isomerase</keyword>
<evidence type="ECO:0000256" key="7">
    <source>
        <dbReference type="ARBA" id="ARBA00023014"/>
    </source>
</evidence>
<dbReference type="PROSITE" id="PS51918">
    <property type="entry name" value="RADICAL_SAM"/>
    <property type="match status" value="1"/>
</dbReference>
<dbReference type="SUPFAM" id="SSF102114">
    <property type="entry name" value="Radical SAM enzymes"/>
    <property type="match status" value="1"/>
</dbReference>
<evidence type="ECO:0000313" key="10">
    <source>
        <dbReference type="EMBL" id="GAI87732.1"/>
    </source>
</evidence>
<feature type="domain" description="Radical SAM core" evidence="9">
    <location>
        <begin position="1"/>
        <end position="152"/>
    </location>
</feature>
<comment type="caution">
    <text evidence="10">The sequence shown here is derived from an EMBL/GenBank/DDBJ whole genome shotgun (WGS) entry which is preliminary data.</text>
</comment>
<evidence type="ECO:0000259" key="9">
    <source>
        <dbReference type="PROSITE" id="PS51918"/>
    </source>
</evidence>
<keyword evidence="2" id="KW-0004">4Fe-4S</keyword>
<dbReference type="Gene3D" id="3.20.20.70">
    <property type="entry name" value="Aldolase class I"/>
    <property type="match status" value="1"/>
</dbReference>
<dbReference type="GO" id="GO:0051539">
    <property type="term" value="F:4 iron, 4 sulfur cluster binding"/>
    <property type="evidence" value="ECO:0007669"/>
    <property type="project" value="UniProtKB-KW"/>
</dbReference>
<dbReference type="InterPro" id="IPR003739">
    <property type="entry name" value="Lys_aminomutase/Glu_NH3_mut"/>
</dbReference>
<dbReference type="InterPro" id="IPR013785">
    <property type="entry name" value="Aldolase_TIM"/>
</dbReference>
<evidence type="ECO:0000256" key="6">
    <source>
        <dbReference type="ARBA" id="ARBA00023004"/>
    </source>
</evidence>
<evidence type="ECO:0000256" key="3">
    <source>
        <dbReference type="ARBA" id="ARBA00022691"/>
    </source>
</evidence>
<gene>
    <name evidence="10" type="ORF">S12H4_13252</name>
</gene>
<dbReference type="EMBL" id="BARW01006310">
    <property type="protein sequence ID" value="GAI87732.1"/>
    <property type="molecule type" value="Genomic_DNA"/>
</dbReference>
<keyword evidence="4" id="KW-0479">Metal-binding</keyword>
<evidence type="ECO:0000256" key="2">
    <source>
        <dbReference type="ARBA" id="ARBA00022485"/>
    </source>
</evidence>
<accession>X1S3W2</accession>
<dbReference type="InterPro" id="IPR058240">
    <property type="entry name" value="rSAM_sf"/>
</dbReference>
<proteinExistence type="predicted"/>
<evidence type="ECO:0000256" key="1">
    <source>
        <dbReference type="ARBA" id="ARBA00001933"/>
    </source>
</evidence>
<dbReference type="GO" id="GO:0046872">
    <property type="term" value="F:metal ion binding"/>
    <property type="evidence" value="ECO:0007669"/>
    <property type="project" value="UniProtKB-KW"/>
</dbReference>
<reference evidence="10" key="1">
    <citation type="journal article" date="2014" name="Front. Microbiol.">
        <title>High frequency of phylogenetically diverse reductive dehalogenase-homologous genes in deep subseafloor sedimentary metagenomes.</title>
        <authorList>
            <person name="Kawai M."/>
            <person name="Futagami T."/>
            <person name="Toyoda A."/>
            <person name="Takaki Y."/>
            <person name="Nishi S."/>
            <person name="Hori S."/>
            <person name="Arai W."/>
            <person name="Tsubouchi T."/>
            <person name="Morono Y."/>
            <person name="Uchiyama I."/>
            <person name="Ito T."/>
            <person name="Fujiyama A."/>
            <person name="Inagaki F."/>
            <person name="Takami H."/>
        </authorList>
    </citation>
    <scope>NUCLEOTIDE SEQUENCE</scope>
    <source>
        <strain evidence="10">Expedition CK06-06</strain>
    </source>
</reference>
<dbReference type="AlphaFoldDB" id="X1S3W2"/>
<dbReference type="InterPro" id="IPR007197">
    <property type="entry name" value="rSAM"/>
</dbReference>
<keyword evidence="5" id="KW-0663">Pyridoxal phosphate</keyword>
<comment type="cofactor">
    <cofactor evidence="1">
        <name>pyridoxal 5'-phosphate</name>
        <dbReference type="ChEBI" id="CHEBI:597326"/>
    </cofactor>
</comment>
<keyword evidence="7" id="KW-0411">Iron-sulfur</keyword>
<dbReference type="GO" id="GO:0016853">
    <property type="term" value="F:isomerase activity"/>
    <property type="evidence" value="ECO:0007669"/>
    <property type="project" value="UniProtKB-KW"/>
</dbReference>
<evidence type="ECO:0000256" key="5">
    <source>
        <dbReference type="ARBA" id="ARBA00022898"/>
    </source>
</evidence>